<keyword evidence="4" id="KW-0946">Virion</keyword>
<dbReference type="GO" id="GO:0030435">
    <property type="term" value="P:sporulation resulting in formation of a cellular spore"/>
    <property type="evidence" value="ECO:0007669"/>
    <property type="project" value="UniProtKB-KW"/>
</dbReference>
<dbReference type="InterPro" id="IPR012347">
    <property type="entry name" value="Ferritin-like"/>
</dbReference>
<reference evidence="4" key="1">
    <citation type="submission" date="2020-08" db="EMBL/GenBank/DDBJ databases">
        <title>Genome public.</title>
        <authorList>
            <person name="Liu C."/>
            <person name="Sun Q."/>
        </authorList>
    </citation>
    <scope>NUCLEOTIDE SEQUENCE</scope>
    <source>
        <strain evidence="4">BX22</strain>
    </source>
</reference>
<evidence type="ECO:0000256" key="1">
    <source>
        <dbReference type="ARBA" id="ARBA00022969"/>
    </source>
</evidence>
<keyword evidence="1" id="KW-0749">Sporulation</keyword>
<evidence type="ECO:0000313" key="4">
    <source>
        <dbReference type="EMBL" id="MBC5638308.1"/>
    </source>
</evidence>
<keyword evidence="5" id="KW-1185">Reference proteome</keyword>
<dbReference type="PANTHER" id="PTHR39183">
    <property type="entry name" value="SPORE COAT PROTEIN F-LIKE PROTEIN YHCQ"/>
    <property type="match status" value="1"/>
</dbReference>
<dbReference type="Gene3D" id="1.20.1260.10">
    <property type="match status" value="1"/>
</dbReference>
<dbReference type="Proteomes" id="UP000637359">
    <property type="component" value="Unassembled WGS sequence"/>
</dbReference>
<dbReference type="PANTHER" id="PTHR39183:SF1">
    <property type="entry name" value="SPORE COAT PROTEIN F-LIKE PROTEIN YHCQ"/>
    <property type="match status" value="1"/>
</dbReference>
<dbReference type="RefSeq" id="WP_186871017.1">
    <property type="nucleotide sequence ID" value="NZ_JACOOL010000014.1"/>
</dbReference>
<proteinExistence type="inferred from homology"/>
<comment type="caution">
    <text evidence="4">The sequence shown here is derived from an EMBL/GenBank/DDBJ whole genome shotgun (WGS) entry which is preliminary data.</text>
</comment>
<comment type="subcellular location">
    <subcellularLocation>
        <location evidence="2">Spore coat</location>
    </subcellularLocation>
</comment>
<evidence type="ECO:0000313" key="5">
    <source>
        <dbReference type="Proteomes" id="UP000637359"/>
    </source>
</evidence>
<dbReference type="Pfam" id="PF07875">
    <property type="entry name" value="Coat_F"/>
    <property type="match status" value="1"/>
</dbReference>
<evidence type="ECO:0000256" key="3">
    <source>
        <dbReference type="ARBA" id="ARBA00024344"/>
    </source>
</evidence>
<protein>
    <submittedName>
        <fullName evidence="4">Spore coat protein</fullName>
    </submittedName>
</protein>
<dbReference type="InterPro" id="IPR012851">
    <property type="entry name" value="Spore_coat_CotF-like"/>
</dbReference>
<gene>
    <name evidence="4" type="ORF">H8S33_16120</name>
</gene>
<accession>A0A923L8A0</accession>
<dbReference type="AlphaFoldDB" id="A0A923L8A0"/>
<name>A0A923L8A0_9BACI</name>
<comment type="similarity">
    <text evidence="3">Belongs to the CotF family.</text>
</comment>
<sequence length="99" mass="10893">MTGMIQNMAGMGGMTDQVIATDLLISAKTGIKNYAAAITETATPEIREALREQLIMAIESHEKITNYMISKGYYHPGNMNEQLSVDMQTTQTALNLPQQ</sequence>
<dbReference type="EMBL" id="JACOOL010000014">
    <property type="protein sequence ID" value="MBC5638308.1"/>
    <property type="molecule type" value="Genomic_DNA"/>
</dbReference>
<keyword evidence="4" id="KW-0167">Capsid protein</keyword>
<organism evidence="4 5">
    <name type="scientific">Ornithinibacillus hominis</name>
    <dbReference type="NCBI Taxonomy" id="2763055"/>
    <lineage>
        <taxon>Bacteria</taxon>
        <taxon>Bacillati</taxon>
        <taxon>Bacillota</taxon>
        <taxon>Bacilli</taxon>
        <taxon>Bacillales</taxon>
        <taxon>Bacillaceae</taxon>
        <taxon>Ornithinibacillus</taxon>
    </lineage>
</organism>
<evidence type="ECO:0000256" key="2">
    <source>
        <dbReference type="ARBA" id="ARBA00024325"/>
    </source>
</evidence>